<dbReference type="AlphaFoldDB" id="A0A8J4YDK2"/>
<sequence>MMAKPRGIVVGRREPSREVSLLDTPRPPLDPVLEHPLVVCRRCTGASTGGALNGTSRPGSSADAAGATSPPSGPGCSETSRCDRYIQEPVRFTVARAFEALPPAQCQRRQELCGVCSGEHASRACIRLLRARVAVSGPWLVAPTAVPGINAWNRRCPARLRQILDPRHRQLQWNKAPCSTSVLHPSPPSHG</sequence>
<comment type="caution">
    <text evidence="2">The sequence shown here is derived from an EMBL/GenBank/DDBJ whole genome shotgun (WGS) entry which is preliminary data.</text>
</comment>
<dbReference type="EMBL" id="JACEEZ010011463">
    <property type="protein sequence ID" value="KAG0721256.1"/>
    <property type="molecule type" value="Genomic_DNA"/>
</dbReference>
<dbReference type="OrthoDB" id="4230923at2759"/>
<reference evidence="2" key="1">
    <citation type="submission" date="2020-07" db="EMBL/GenBank/DDBJ databases">
        <title>The High-quality genome of the commercially important snow crab, Chionoecetes opilio.</title>
        <authorList>
            <person name="Jeong J.-H."/>
            <person name="Ryu S."/>
        </authorList>
    </citation>
    <scope>NUCLEOTIDE SEQUENCE</scope>
    <source>
        <strain evidence="2">MADBK_172401_WGS</strain>
        <tissue evidence="2">Digestive gland</tissue>
    </source>
</reference>
<protein>
    <submittedName>
        <fullName evidence="2">Uncharacterized protein</fullName>
    </submittedName>
</protein>
<gene>
    <name evidence="2" type="ORF">GWK47_046826</name>
</gene>
<accession>A0A8J4YDK2</accession>
<dbReference type="Proteomes" id="UP000770661">
    <property type="component" value="Unassembled WGS sequence"/>
</dbReference>
<evidence type="ECO:0000313" key="2">
    <source>
        <dbReference type="EMBL" id="KAG0721256.1"/>
    </source>
</evidence>
<feature type="region of interest" description="Disordered" evidence="1">
    <location>
        <begin position="50"/>
        <end position="79"/>
    </location>
</feature>
<feature type="region of interest" description="Disordered" evidence="1">
    <location>
        <begin position="1"/>
        <end position="27"/>
    </location>
</feature>
<name>A0A8J4YDK2_CHIOP</name>
<organism evidence="2 3">
    <name type="scientific">Chionoecetes opilio</name>
    <name type="common">Atlantic snow crab</name>
    <name type="synonym">Cancer opilio</name>
    <dbReference type="NCBI Taxonomy" id="41210"/>
    <lineage>
        <taxon>Eukaryota</taxon>
        <taxon>Metazoa</taxon>
        <taxon>Ecdysozoa</taxon>
        <taxon>Arthropoda</taxon>
        <taxon>Crustacea</taxon>
        <taxon>Multicrustacea</taxon>
        <taxon>Malacostraca</taxon>
        <taxon>Eumalacostraca</taxon>
        <taxon>Eucarida</taxon>
        <taxon>Decapoda</taxon>
        <taxon>Pleocyemata</taxon>
        <taxon>Brachyura</taxon>
        <taxon>Eubrachyura</taxon>
        <taxon>Majoidea</taxon>
        <taxon>Majidae</taxon>
        <taxon>Chionoecetes</taxon>
    </lineage>
</organism>
<evidence type="ECO:0000313" key="3">
    <source>
        <dbReference type="Proteomes" id="UP000770661"/>
    </source>
</evidence>
<evidence type="ECO:0000256" key="1">
    <source>
        <dbReference type="SAM" id="MobiDB-lite"/>
    </source>
</evidence>
<proteinExistence type="predicted"/>
<keyword evidence="3" id="KW-1185">Reference proteome</keyword>